<dbReference type="PANTHER" id="PTHR14241:SF24">
    <property type="entry name" value="G DOMAIN-CONTAINING PROTEIN"/>
    <property type="match status" value="1"/>
</dbReference>
<dbReference type="Proteomes" id="UP001642360">
    <property type="component" value="Unassembled WGS sequence"/>
</dbReference>
<feature type="transmembrane region" description="Helical" evidence="1">
    <location>
        <begin position="198"/>
        <end position="222"/>
    </location>
</feature>
<gene>
    <name evidence="2" type="ORF">ILEXP_LOCUS13444</name>
</gene>
<comment type="caution">
    <text evidence="2">The sequence shown here is derived from an EMBL/GenBank/DDBJ whole genome shotgun (WGS) entry which is preliminary data.</text>
</comment>
<keyword evidence="1" id="KW-0472">Membrane</keyword>
<dbReference type="PANTHER" id="PTHR14241">
    <property type="entry name" value="INTERFERON-INDUCED PROTEIN 44"/>
    <property type="match status" value="1"/>
</dbReference>
<evidence type="ECO:0000256" key="1">
    <source>
        <dbReference type="SAM" id="Phobius"/>
    </source>
</evidence>
<protein>
    <submittedName>
        <fullName evidence="2">Uncharacterized protein</fullName>
    </submittedName>
</protein>
<name>A0ABC8RKZ3_9AQUA</name>
<evidence type="ECO:0000313" key="3">
    <source>
        <dbReference type="Proteomes" id="UP001642360"/>
    </source>
</evidence>
<keyword evidence="3" id="KW-1185">Reference proteome</keyword>
<reference evidence="2 3" key="1">
    <citation type="submission" date="2024-02" db="EMBL/GenBank/DDBJ databases">
        <authorList>
            <person name="Vignale AGUSTIN F."/>
            <person name="Sosa J E."/>
            <person name="Modenutti C."/>
        </authorList>
    </citation>
    <scope>NUCLEOTIDE SEQUENCE [LARGE SCALE GENOMIC DNA]</scope>
</reference>
<keyword evidence="1" id="KW-1133">Transmembrane helix</keyword>
<accession>A0ABC8RKZ3</accession>
<organism evidence="2 3">
    <name type="scientific">Ilex paraguariensis</name>
    <name type="common">yerba mate</name>
    <dbReference type="NCBI Taxonomy" id="185542"/>
    <lineage>
        <taxon>Eukaryota</taxon>
        <taxon>Viridiplantae</taxon>
        <taxon>Streptophyta</taxon>
        <taxon>Embryophyta</taxon>
        <taxon>Tracheophyta</taxon>
        <taxon>Spermatophyta</taxon>
        <taxon>Magnoliopsida</taxon>
        <taxon>eudicotyledons</taxon>
        <taxon>Gunneridae</taxon>
        <taxon>Pentapetalae</taxon>
        <taxon>asterids</taxon>
        <taxon>campanulids</taxon>
        <taxon>Aquifoliales</taxon>
        <taxon>Aquifoliaceae</taxon>
        <taxon>Ilex</taxon>
    </lineage>
</organism>
<sequence>MRNGFCVYDTRGFDCNEMSEGHEEFSGWMVDGVRHNQACCRRRDEKLSGCDGVMAAPSMGPALSQTRFCKRRVNCVMVLANLEEIYKAFNSGDLKPLEATRDLFHCPSMRKSNENPILILTHGDRLTTDERINGRLIICEYLGVSETTGAYDIQCLTEQGILPEESDPITAFAIIEALYRALMQSDRTHLPKRKPIDWVMLCVSWFMCCLGSFFAMLALLFSKLGRKNELKM</sequence>
<evidence type="ECO:0000313" key="2">
    <source>
        <dbReference type="EMBL" id="CAK9145624.1"/>
    </source>
</evidence>
<keyword evidence="1" id="KW-0812">Transmembrane</keyword>
<proteinExistence type="predicted"/>
<dbReference type="AlphaFoldDB" id="A0ABC8RKZ3"/>
<dbReference type="EMBL" id="CAUOFW020001502">
    <property type="protein sequence ID" value="CAK9145624.1"/>
    <property type="molecule type" value="Genomic_DNA"/>
</dbReference>